<proteinExistence type="predicted"/>
<dbReference type="PANTHER" id="PTHR47099:SF1">
    <property type="entry name" value="METHYLCOBAMIDE:COM METHYLTRANSFERASE MTBA"/>
    <property type="match status" value="1"/>
</dbReference>
<dbReference type="PANTHER" id="PTHR47099">
    <property type="entry name" value="METHYLCOBAMIDE:COM METHYLTRANSFERASE MTBA"/>
    <property type="match status" value="1"/>
</dbReference>
<protein>
    <recommendedName>
        <fullName evidence="1">Uroporphyrinogen decarboxylase (URO-D) domain-containing protein</fullName>
    </recommendedName>
</protein>
<organism evidence="2">
    <name type="scientific">marine sediment metagenome</name>
    <dbReference type="NCBI Taxonomy" id="412755"/>
    <lineage>
        <taxon>unclassified sequences</taxon>
        <taxon>metagenomes</taxon>
        <taxon>ecological metagenomes</taxon>
    </lineage>
</organism>
<gene>
    <name evidence="2" type="ORF">S03H2_30216</name>
</gene>
<dbReference type="InterPro" id="IPR038071">
    <property type="entry name" value="UROD/MetE-like_sf"/>
</dbReference>
<feature type="non-terminal residue" evidence="2">
    <location>
        <position position="1"/>
    </location>
</feature>
<dbReference type="InterPro" id="IPR000257">
    <property type="entry name" value="Uroporphyrinogen_deCOase"/>
</dbReference>
<sequence length="203" mass="23181">FLRRMDYFLMDLVMEPVKVEALLDALMEHHLSTLENVCHAVGDIVDMVKFGDDLGMTNGPFMSPETYQKFFKPRHKQLCDFAKKNSSMHTYLHSCGSIYKLIPDLIEAGFEILNPVQTNCRDMEPEKLKKEFGKEVTFWGGGIDTASVLNHGKPEEIRRHVLDRLEIFNQGGGYVFNTVHNILPDVPPENIVAMFDAVQEFNS</sequence>
<dbReference type="Gene3D" id="3.20.20.210">
    <property type="match status" value="1"/>
</dbReference>
<dbReference type="Pfam" id="PF01208">
    <property type="entry name" value="URO-D"/>
    <property type="match status" value="1"/>
</dbReference>
<dbReference type="SUPFAM" id="SSF51726">
    <property type="entry name" value="UROD/MetE-like"/>
    <property type="match status" value="1"/>
</dbReference>
<reference evidence="2" key="1">
    <citation type="journal article" date="2014" name="Front. Microbiol.">
        <title>High frequency of phylogenetically diverse reductive dehalogenase-homologous genes in deep subseafloor sedimentary metagenomes.</title>
        <authorList>
            <person name="Kawai M."/>
            <person name="Futagami T."/>
            <person name="Toyoda A."/>
            <person name="Takaki Y."/>
            <person name="Nishi S."/>
            <person name="Hori S."/>
            <person name="Arai W."/>
            <person name="Tsubouchi T."/>
            <person name="Morono Y."/>
            <person name="Uchiyama I."/>
            <person name="Ito T."/>
            <person name="Fujiyama A."/>
            <person name="Inagaki F."/>
            <person name="Takami H."/>
        </authorList>
    </citation>
    <scope>NUCLEOTIDE SEQUENCE</scope>
    <source>
        <strain evidence="2">Expedition CK06-06</strain>
    </source>
</reference>
<feature type="domain" description="Uroporphyrinogen decarboxylase (URO-D)" evidence="1">
    <location>
        <begin position="5"/>
        <end position="200"/>
    </location>
</feature>
<dbReference type="InterPro" id="IPR052024">
    <property type="entry name" value="Methanogen_methyltrans"/>
</dbReference>
<dbReference type="GO" id="GO:0006779">
    <property type="term" value="P:porphyrin-containing compound biosynthetic process"/>
    <property type="evidence" value="ECO:0007669"/>
    <property type="project" value="InterPro"/>
</dbReference>
<evidence type="ECO:0000313" key="2">
    <source>
        <dbReference type="EMBL" id="GAH54516.1"/>
    </source>
</evidence>
<name>X1G9E8_9ZZZZ</name>
<comment type="caution">
    <text evidence="2">The sequence shown here is derived from an EMBL/GenBank/DDBJ whole genome shotgun (WGS) entry which is preliminary data.</text>
</comment>
<evidence type="ECO:0000259" key="1">
    <source>
        <dbReference type="Pfam" id="PF01208"/>
    </source>
</evidence>
<dbReference type="AlphaFoldDB" id="X1G9E8"/>
<dbReference type="GO" id="GO:0004853">
    <property type="term" value="F:uroporphyrinogen decarboxylase activity"/>
    <property type="evidence" value="ECO:0007669"/>
    <property type="project" value="InterPro"/>
</dbReference>
<accession>X1G9E8</accession>
<dbReference type="EMBL" id="BARU01018272">
    <property type="protein sequence ID" value="GAH54516.1"/>
    <property type="molecule type" value="Genomic_DNA"/>
</dbReference>